<feature type="transmembrane region" description="Helical" evidence="1">
    <location>
        <begin position="67"/>
        <end position="88"/>
    </location>
</feature>
<dbReference type="PANTHER" id="PTHR31876:SF26">
    <property type="entry name" value="PROTEIN LIKE COV 2"/>
    <property type="match status" value="1"/>
</dbReference>
<dbReference type="PANTHER" id="PTHR31876">
    <property type="entry name" value="COV-LIKE PROTEIN 1"/>
    <property type="match status" value="1"/>
</dbReference>
<name>W4LUI7_ENTF1</name>
<accession>W4LUI7</accession>
<dbReference type="Pfam" id="PF04367">
    <property type="entry name" value="DUF502"/>
    <property type="match status" value="1"/>
</dbReference>
<dbReference type="Proteomes" id="UP000019141">
    <property type="component" value="Unassembled WGS sequence"/>
</dbReference>
<keyword evidence="1" id="KW-0472">Membrane</keyword>
<dbReference type="AlphaFoldDB" id="W4LUI7"/>
<dbReference type="InterPro" id="IPR007462">
    <property type="entry name" value="COV1-like"/>
</dbReference>
<reference evidence="2 3" key="1">
    <citation type="journal article" date="2014" name="Nature">
        <title>An environmental bacterial taxon with a large and distinct metabolic repertoire.</title>
        <authorList>
            <person name="Wilson M.C."/>
            <person name="Mori T."/>
            <person name="Ruckert C."/>
            <person name="Uria A.R."/>
            <person name="Helf M.J."/>
            <person name="Takada K."/>
            <person name="Gernert C."/>
            <person name="Steffens U.A."/>
            <person name="Heycke N."/>
            <person name="Schmitt S."/>
            <person name="Rinke C."/>
            <person name="Helfrich E.J."/>
            <person name="Brachmann A.O."/>
            <person name="Gurgui C."/>
            <person name="Wakimoto T."/>
            <person name="Kracht M."/>
            <person name="Crusemann M."/>
            <person name="Hentschel U."/>
            <person name="Abe I."/>
            <person name="Matsunaga S."/>
            <person name="Kalinowski J."/>
            <person name="Takeyama H."/>
            <person name="Piel J."/>
        </authorList>
    </citation>
    <scope>NUCLEOTIDE SEQUENCE [LARGE SCALE GENOMIC DNA]</scope>
    <source>
        <strain evidence="3">TSY1</strain>
    </source>
</reference>
<dbReference type="EMBL" id="AZHW01000241">
    <property type="protein sequence ID" value="ETX01361.1"/>
    <property type="molecule type" value="Genomic_DNA"/>
</dbReference>
<comment type="caution">
    <text evidence="2">The sequence shown here is derived from an EMBL/GenBank/DDBJ whole genome shotgun (WGS) entry which is preliminary data.</text>
</comment>
<dbReference type="HOGENOM" id="CLU_068050_2_0_7"/>
<feature type="transmembrane region" description="Helical" evidence="1">
    <location>
        <begin position="12"/>
        <end position="37"/>
    </location>
</feature>
<gene>
    <name evidence="2" type="ORF">ETSY1_07675</name>
</gene>
<organism evidence="2 3">
    <name type="scientific">Entotheonella factor</name>
    <dbReference type="NCBI Taxonomy" id="1429438"/>
    <lineage>
        <taxon>Bacteria</taxon>
        <taxon>Pseudomonadati</taxon>
        <taxon>Nitrospinota/Tectimicrobiota group</taxon>
        <taxon>Candidatus Tectimicrobiota</taxon>
        <taxon>Candidatus Entotheonellia</taxon>
        <taxon>Candidatus Entotheonellales</taxon>
        <taxon>Candidatus Entotheonellaceae</taxon>
        <taxon>Candidatus Entotheonella</taxon>
    </lineage>
</organism>
<proteinExistence type="predicted"/>
<evidence type="ECO:0000313" key="3">
    <source>
        <dbReference type="Proteomes" id="UP000019141"/>
    </source>
</evidence>
<keyword evidence="3" id="KW-1185">Reference proteome</keyword>
<evidence type="ECO:0000313" key="2">
    <source>
        <dbReference type="EMBL" id="ETX01361.1"/>
    </source>
</evidence>
<evidence type="ECO:0008006" key="4">
    <source>
        <dbReference type="Google" id="ProtNLM"/>
    </source>
</evidence>
<keyword evidence="1" id="KW-1133">Transmembrane helix</keyword>
<sequence>MKRIVIWIWQRGVVSTFLTGFFTILPFVITIAIMAWMGSAIQQWVGPGSPAGKMLRAIGLRFVTDEIVASVIGWALVLTGLWLVGALVKSTAKYKLEEAVDTVVNHIPIIKTIYKPVSQVVDMLRQDEQSNMQGMQVVYCRLGRDYGGGFLGLLASQQTYRFGAQTCYVVYIPTAPVPMSGGVMFVPVDDVEPIDMEVEDLIQICVSLGVMTSKAMPAQYLPENEKTG</sequence>
<evidence type="ECO:0000256" key="1">
    <source>
        <dbReference type="SAM" id="Phobius"/>
    </source>
</evidence>
<keyword evidence="1" id="KW-0812">Transmembrane</keyword>
<protein>
    <recommendedName>
        <fullName evidence="4">DUF502 domain-containing protein</fullName>
    </recommendedName>
</protein>